<evidence type="ECO:0000313" key="1">
    <source>
        <dbReference type="EMBL" id="GAA0766418.1"/>
    </source>
</evidence>
<accession>A0ABP3VS83</accession>
<protein>
    <recommendedName>
        <fullName evidence="3">HEAT repeat domain-containing protein</fullName>
    </recommendedName>
</protein>
<organism evidence="1 2">
    <name type="scientific">Ideonella azotifigens</name>
    <dbReference type="NCBI Taxonomy" id="513160"/>
    <lineage>
        <taxon>Bacteria</taxon>
        <taxon>Pseudomonadati</taxon>
        <taxon>Pseudomonadota</taxon>
        <taxon>Betaproteobacteria</taxon>
        <taxon>Burkholderiales</taxon>
        <taxon>Sphaerotilaceae</taxon>
        <taxon>Ideonella</taxon>
    </lineage>
</organism>
<reference evidence="2" key="1">
    <citation type="journal article" date="2019" name="Int. J. Syst. Evol. Microbiol.">
        <title>The Global Catalogue of Microorganisms (GCM) 10K type strain sequencing project: providing services to taxonomists for standard genome sequencing and annotation.</title>
        <authorList>
            <consortium name="The Broad Institute Genomics Platform"/>
            <consortium name="The Broad Institute Genome Sequencing Center for Infectious Disease"/>
            <person name="Wu L."/>
            <person name="Ma J."/>
        </authorList>
    </citation>
    <scope>NUCLEOTIDE SEQUENCE [LARGE SCALE GENOMIC DNA]</scope>
    <source>
        <strain evidence="2">JCM 15503</strain>
    </source>
</reference>
<dbReference type="RefSeq" id="WP_141287797.1">
    <property type="nucleotide sequence ID" value="NZ_BAAAEW010000042.1"/>
</dbReference>
<proteinExistence type="predicted"/>
<comment type="caution">
    <text evidence="1">The sequence shown here is derived from an EMBL/GenBank/DDBJ whole genome shotgun (WGS) entry which is preliminary data.</text>
</comment>
<evidence type="ECO:0008006" key="3">
    <source>
        <dbReference type="Google" id="ProtNLM"/>
    </source>
</evidence>
<dbReference type="Proteomes" id="UP001500279">
    <property type="component" value="Unassembled WGS sequence"/>
</dbReference>
<keyword evidence="2" id="KW-1185">Reference proteome</keyword>
<dbReference type="InterPro" id="IPR016024">
    <property type="entry name" value="ARM-type_fold"/>
</dbReference>
<sequence>MDSDLRRATLAKLIDNPSPAVEKRLSEELRSVENVLAGDAEFDRLQDALKTLAVLAPRFHGAVVPIVSGFVRSVATRVLLHEGQPIEEQEYRYRSAGHLIREAIEVPNTIRYAHIPEVVDFLLELSRSADAEVRQKAEGALEDFAKFNLHHFNSLGAQPQLEIVARLGSLDDDQLRDNAAAVRRVLNTVLSSAMEGQTWTYNTLTLSRGSVPSEGGVAEMRLSAIELLKRMYPLKADVAYRKSILNALGSATHRERVSQSAESNRMFERDARVVLEFMCDLVPTEPLPVVQTIEHDAYWDFHHAPSADVEAAALRVRDAVAGHAQYQIYKKLVGFDGIFGDWEKLRSHDEEWDHSNTKRQEAARAYVQSINDENQAEWHERILEFAKTESDDLATFPVFYDFLELLAQRKPDLVMALIEGHEARMRPFLIPMLIGLHSSSRKADVEALERRWIVAGEHLIAIAKSMFKDNGDRVQTLAAIVRRATEIDDRDTLAMSMGVAASLYVHGSEPAKQVFMDGLRALALHHDARWARRYWFGSDFRALAVKLEPHERAEVLSSLSSLPELDYQTEEVLRAIGEHDIESILSFLSKRLEAETQERADRRAQGRSALEDKFEAIPYSLHGLQKLLSQHPKELLTMVRESFKDEEARVMFPYRGGGRLLKGAFPNFEHQLQAPLLRFVASGDEQDLEFALAVLRTYGGNAPILDVCKAIVRVVPENSRAWRELAAALETTGGVWGEYGLAEAYERKRDELAAWLTDPDDKVRSFALWLSAQLDSLSAAERQRADEGIALRKYQYGEGNLDG</sequence>
<name>A0ABP3VS83_9BURK</name>
<dbReference type="SUPFAM" id="SSF48371">
    <property type="entry name" value="ARM repeat"/>
    <property type="match status" value="1"/>
</dbReference>
<dbReference type="EMBL" id="BAAAEW010000042">
    <property type="protein sequence ID" value="GAA0766418.1"/>
    <property type="molecule type" value="Genomic_DNA"/>
</dbReference>
<gene>
    <name evidence="1" type="ORF">GCM10009107_54550</name>
</gene>
<evidence type="ECO:0000313" key="2">
    <source>
        <dbReference type="Proteomes" id="UP001500279"/>
    </source>
</evidence>